<dbReference type="EMBL" id="RYYR01000010">
    <property type="protein sequence ID" value="RUL53207.1"/>
    <property type="molecule type" value="Genomic_DNA"/>
</dbReference>
<dbReference type="Proteomes" id="UP000287910">
    <property type="component" value="Unassembled WGS sequence"/>
</dbReference>
<organism evidence="1 2">
    <name type="scientific">Lysinibacillus antri</name>
    <dbReference type="NCBI Taxonomy" id="2498145"/>
    <lineage>
        <taxon>Bacteria</taxon>
        <taxon>Bacillati</taxon>
        <taxon>Bacillota</taxon>
        <taxon>Bacilli</taxon>
        <taxon>Bacillales</taxon>
        <taxon>Bacillaceae</taxon>
        <taxon>Lysinibacillus</taxon>
    </lineage>
</organism>
<gene>
    <name evidence="1" type="ORF">EK386_09605</name>
</gene>
<evidence type="ECO:0000313" key="1">
    <source>
        <dbReference type="EMBL" id="RUL53207.1"/>
    </source>
</evidence>
<keyword evidence="2" id="KW-1185">Reference proteome</keyword>
<comment type="caution">
    <text evidence="1">The sequence shown here is derived from an EMBL/GenBank/DDBJ whole genome shotgun (WGS) entry which is preliminary data.</text>
</comment>
<accession>A0A3S0QQ32</accession>
<protein>
    <submittedName>
        <fullName evidence="1">Uncharacterized protein</fullName>
    </submittedName>
</protein>
<dbReference type="AlphaFoldDB" id="A0A3S0QQ32"/>
<reference evidence="1 2" key="1">
    <citation type="submission" date="2018-12" db="EMBL/GenBank/DDBJ databases">
        <title>Lysinibacillus antri sp. nov., isolated from a cave soil.</title>
        <authorList>
            <person name="Narsing Rao M.P."/>
            <person name="Zhang H."/>
            <person name="Dong Z.-Y."/>
            <person name="Niu X.-K."/>
            <person name="Zhang K."/>
            <person name="Fang B.-Z."/>
            <person name="Kang Y.-Q."/>
            <person name="Xiao M."/>
            <person name="Li W.-J."/>
        </authorList>
    </citation>
    <scope>NUCLEOTIDE SEQUENCE [LARGE SCALE GENOMIC DNA]</scope>
    <source>
        <strain evidence="1 2">SYSU K30002</strain>
    </source>
</reference>
<name>A0A3S0QQ32_9BACI</name>
<evidence type="ECO:0000313" key="2">
    <source>
        <dbReference type="Proteomes" id="UP000287910"/>
    </source>
</evidence>
<dbReference type="RefSeq" id="WP_126658945.1">
    <property type="nucleotide sequence ID" value="NZ_RYYR01000010.1"/>
</dbReference>
<sequence length="66" mass="7964">MELHQLVKSIRAEMLLAEEKVRENPYWEGRYSLAKQLLREVEPYKKHSDQFCMHCTDKQKDCSDCF</sequence>
<proteinExistence type="predicted"/>